<keyword evidence="1" id="KW-0472">Membrane</keyword>
<keyword evidence="1" id="KW-1133">Transmembrane helix</keyword>
<organism evidence="2 3">
    <name type="scientific">Macrosiphum euphorbiae</name>
    <name type="common">potato aphid</name>
    <dbReference type="NCBI Taxonomy" id="13131"/>
    <lineage>
        <taxon>Eukaryota</taxon>
        <taxon>Metazoa</taxon>
        <taxon>Ecdysozoa</taxon>
        <taxon>Arthropoda</taxon>
        <taxon>Hexapoda</taxon>
        <taxon>Insecta</taxon>
        <taxon>Pterygota</taxon>
        <taxon>Neoptera</taxon>
        <taxon>Paraneoptera</taxon>
        <taxon>Hemiptera</taxon>
        <taxon>Sternorrhyncha</taxon>
        <taxon>Aphidomorpha</taxon>
        <taxon>Aphidoidea</taxon>
        <taxon>Aphididae</taxon>
        <taxon>Macrosiphini</taxon>
        <taxon>Macrosiphum</taxon>
    </lineage>
</organism>
<accession>A0AAV0Y524</accession>
<dbReference type="AlphaFoldDB" id="A0AAV0Y524"/>
<keyword evidence="3" id="KW-1185">Reference proteome</keyword>
<comment type="caution">
    <text evidence="2">The sequence shown here is derived from an EMBL/GenBank/DDBJ whole genome shotgun (WGS) entry which is preliminary data.</text>
</comment>
<evidence type="ECO:0000313" key="2">
    <source>
        <dbReference type="EMBL" id="CAI6375975.1"/>
    </source>
</evidence>
<dbReference type="Proteomes" id="UP001160148">
    <property type="component" value="Unassembled WGS sequence"/>
</dbReference>
<name>A0AAV0Y524_9HEMI</name>
<gene>
    <name evidence="2" type="ORF">MEUPH1_LOCUS29408</name>
</gene>
<reference evidence="2 3" key="1">
    <citation type="submission" date="2023-01" db="EMBL/GenBank/DDBJ databases">
        <authorList>
            <person name="Whitehead M."/>
        </authorList>
    </citation>
    <scope>NUCLEOTIDE SEQUENCE [LARGE SCALE GENOMIC DNA]</scope>
</reference>
<sequence>MAITLNLARNLSRAFRRCHRTLSLHNTAVLVVAVVVYIFSVAQSSLSRSPKFGLPQSRCLEKSRTIQRCAARAAPPAASPAVLGCGRKTFCTPSP</sequence>
<keyword evidence="1" id="KW-0812">Transmembrane</keyword>
<proteinExistence type="predicted"/>
<evidence type="ECO:0000256" key="1">
    <source>
        <dbReference type="SAM" id="Phobius"/>
    </source>
</evidence>
<evidence type="ECO:0000313" key="3">
    <source>
        <dbReference type="Proteomes" id="UP001160148"/>
    </source>
</evidence>
<protein>
    <submittedName>
        <fullName evidence="2">Uncharacterized protein</fullName>
    </submittedName>
</protein>
<dbReference type="EMBL" id="CARXXK010001406">
    <property type="protein sequence ID" value="CAI6375975.1"/>
    <property type="molecule type" value="Genomic_DNA"/>
</dbReference>
<feature type="transmembrane region" description="Helical" evidence="1">
    <location>
        <begin position="21"/>
        <end position="42"/>
    </location>
</feature>